<name>A0A8I0K8T3_ACIBA</name>
<dbReference type="AlphaFoldDB" id="A0A8I0K8T3"/>
<dbReference type="Proteomes" id="UP000634608">
    <property type="component" value="Unassembled WGS sequence"/>
</dbReference>
<proteinExistence type="predicted"/>
<accession>A0A8I0K8T3</accession>
<organism evidence="1 2">
    <name type="scientific">Acinetobacter baumannii</name>
    <dbReference type="NCBI Taxonomy" id="470"/>
    <lineage>
        <taxon>Bacteria</taxon>
        <taxon>Pseudomonadati</taxon>
        <taxon>Pseudomonadota</taxon>
        <taxon>Gammaproteobacteria</taxon>
        <taxon>Moraxellales</taxon>
        <taxon>Moraxellaceae</taxon>
        <taxon>Acinetobacter</taxon>
        <taxon>Acinetobacter calcoaceticus/baumannii complex</taxon>
    </lineage>
</organism>
<gene>
    <name evidence="1" type="ORF">IAG11_19170</name>
</gene>
<comment type="caution">
    <text evidence="1">The sequence shown here is derived from an EMBL/GenBank/DDBJ whole genome shotgun (WGS) entry which is preliminary data.</text>
</comment>
<dbReference type="EMBL" id="JACSVK010000139">
    <property type="protein sequence ID" value="MBD0221988.1"/>
    <property type="molecule type" value="Genomic_DNA"/>
</dbReference>
<protein>
    <submittedName>
        <fullName evidence="1">AlpA family transcriptional regulator</fullName>
    </submittedName>
</protein>
<evidence type="ECO:0000313" key="1">
    <source>
        <dbReference type="EMBL" id="MBD0221988.1"/>
    </source>
</evidence>
<evidence type="ECO:0000313" key="2">
    <source>
        <dbReference type="Proteomes" id="UP000634608"/>
    </source>
</evidence>
<sequence>MKKLRLTKKEVCYMLSIKQDKLDKIIKNDDKFPRPMKDGPNRQSAVFFDAMALEVWWYSKTNQSST</sequence>
<reference evidence="1" key="1">
    <citation type="submission" date="2020-08" db="EMBL/GenBank/DDBJ databases">
        <title>Diversity of carbapenem-resistant Acinetobacter baumannii and bacteriophage-mediated spread of the Oxa23 carbapenemase.</title>
        <authorList>
            <person name="Abouelfetouh A."/>
            <person name="Mattock J."/>
            <person name="Turner D."/>
            <person name="Li E."/>
            <person name="Evans B.A."/>
        </authorList>
    </citation>
    <scope>NUCLEOTIDE SEQUENCE</scope>
    <source>
        <strain evidence="1">A86</strain>
    </source>
</reference>